<feature type="signal peptide" evidence="1">
    <location>
        <begin position="1"/>
        <end position="15"/>
    </location>
</feature>
<feature type="non-terminal residue" evidence="2">
    <location>
        <position position="1"/>
    </location>
</feature>
<keyword evidence="1" id="KW-0732">Signal</keyword>
<name>A0A921QU53_SORBI</name>
<accession>A0A921QU53</accession>
<reference evidence="2" key="2">
    <citation type="submission" date="2020-10" db="EMBL/GenBank/DDBJ databases">
        <authorList>
            <person name="Cooper E.A."/>
            <person name="Brenton Z.W."/>
            <person name="Flinn B.S."/>
            <person name="Jenkins J."/>
            <person name="Shu S."/>
            <person name="Flowers D."/>
            <person name="Luo F."/>
            <person name="Wang Y."/>
            <person name="Xia P."/>
            <person name="Barry K."/>
            <person name="Daum C."/>
            <person name="Lipzen A."/>
            <person name="Yoshinaga Y."/>
            <person name="Schmutz J."/>
            <person name="Saski C."/>
            <person name="Vermerris W."/>
            <person name="Kresovich S."/>
        </authorList>
    </citation>
    <scope>NUCLEOTIDE SEQUENCE</scope>
</reference>
<organism evidence="2 3">
    <name type="scientific">Sorghum bicolor</name>
    <name type="common">Sorghum</name>
    <name type="synonym">Sorghum vulgare</name>
    <dbReference type="NCBI Taxonomy" id="4558"/>
    <lineage>
        <taxon>Eukaryota</taxon>
        <taxon>Viridiplantae</taxon>
        <taxon>Streptophyta</taxon>
        <taxon>Embryophyta</taxon>
        <taxon>Tracheophyta</taxon>
        <taxon>Spermatophyta</taxon>
        <taxon>Magnoliopsida</taxon>
        <taxon>Liliopsida</taxon>
        <taxon>Poales</taxon>
        <taxon>Poaceae</taxon>
        <taxon>PACMAD clade</taxon>
        <taxon>Panicoideae</taxon>
        <taxon>Andropogonodae</taxon>
        <taxon>Andropogoneae</taxon>
        <taxon>Sorghinae</taxon>
        <taxon>Sorghum</taxon>
    </lineage>
</organism>
<evidence type="ECO:0000313" key="3">
    <source>
        <dbReference type="Proteomes" id="UP000807115"/>
    </source>
</evidence>
<sequence length="69" mass="8237">VHLCLHCLFVREVWMLVKNWVGEDIVDVDDGTQTMQVWWEKSLQRRSTSQQKKNNGHLDVFDMEYLETA</sequence>
<dbReference type="EMBL" id="CM027685">
    <property type="protein sequence ID" value="KAG0526830.1"/>
    <property type="molecule type" value="Genomic_DNA"/>
</dbReference>
<evidence type="ECO:0000256" key="1">
    <source>
        <dbReference type="SAM" id="SignalP"/>
    </source>
</evidence>
<gene>
    <name evidence="2" type="ORF">BDA96_06G180200</name>
</gene>
<reference evidence="2" key="1">
    <citation type="journal article" date="2019" name="BMC Genomics">
        <title>A new reference genome for Sorghum bicolor reveals high levels of sequence similarity between sweet and grain genotypes: implications for the genetics of sugar metabolism.</title>
        <authorList>
            <person name="Cooper E.A."/>
            <person name="Brenton Z.W."/>
            <person name="Flinn B.S."/>
            <person name="Jenkins J."/>
            <person name="Shu S."/>
            <person name="Flowers D."/>
            <person name="Luo F."/>
            <person name="Wang Y."/>
            <person name="Xia P."/>
            <person name="Barry K."/>
            <person name="Daum C."/>
            <person name="Lipzen A."/>
            <person name="Yoshinaga Y."/>
            <person name="Schmutz J."/>
            <person name="Saski C."/>
            <person name="Vermerris W."/>
            <person name="Kresovich S."/>
        </authorList>
    </citation>
    <scope>NUCLEOTIDE SEQUENCE</scope>
</reference>
<proteinExistence type="predicted"/>
<dbReference type="Proteomes" id="UP000807115">
    <property type="component" value="Chromosome 6"/>
</dbReference>
<dbReference type="AlphaFoldDB" id="A0A921QU53"/>
<protein>
    <submittedName>
        <fullName evidence="2">Uncharacterized protein</fullName>
    </submittedName>
</protein>
<feature type="chain" id="PRO_5037011162" evidence="1">
    <location>
        <begin position="16"/>
        <end position="69"/>
    </location>
</feature>
<evidence type="ECO:0000313" key="2">
    <source>
        <dbReference type="EMBL" id="KAG0526830.1"/>
    </source>
</evidence>
<comment type="caution">
    <text evidence="2">The sequence shown here is derived from an EMBL/GenBank/DDBJ whole genome shotgun (WGS) entry which is preliminary data.</text>
</comment>